<name>A0A4Q0PFI2_9FLAO</name>
<comment type="caution">
    <text evidence="1">The sequence shown here is derived from an EMBL/GenBank/DDBJ whole genome shotgun (WGS) entry which is preliminary data.</text>
</comment>
<evidence type="ECO:0000313" key="1">
    <source>
        <dbReference type="EMBL" id="RXG25687.1"/>
    </source>
</evidence>
<gene>
    <name evidence="1" type="ORF">DSM02_854</name>
</gene>
<dbReference type="Proteomes" id="UP000289859">
    <property type="component" value="Unassembled WGS sequence"/>
</dbReference>
<dbReference type="AlphaFoldDB" id="A0A4Q0PFI2"/>
<accession>A0A4Q0PFI2</accession>
<organism evidence="1 2">
    <name type="scientific">Leeuwenhoekiella polynyae</name>
    <dbReference type="NCBI Taxonomy" id="1550906"/>
    <lineage>
        <taxon>Bacteria</taxon>
        <taxon>Pseudomonadati</taxon>
        <taxon>Bacteroidota</taxon>
        <taxon>Flavobacteriia</taxon>
        <taxon>Flavobacteriales</taxon>
        <taxon>Flavobacteriaceae</taxon>
        <taxon>Leeuwenhoekiella</taxon>
    </lineage>
</organism>
<protein>
    <submittedName>
        <fullName evidence="1">Uncharacterized protein</fullName>
    </submittedName>
</protein>
<dbReference type="EMBL" id="QOVK01000002">
    <property type="protein sequence ID" value="RXG25687.1"/>
    <property type="molecule type" value="Genomic_DNA"/>
</dbReference>
<evidence type="ECO:0000313" key="2">
    <source>
        <dbReference type="Proteomes" id="UP000289859"/>
    </source>
</evidence>
<reference evidence="1 2" key="1">
    <citation type="submission" date="2018-07" db="EMBL/GenBank/DDBJ databases">
        <title>Leeuwenhoekiella genomics.</title>
        <authorList>
            <person name="Tahon G."/>
            <person name="Willems A."/>
        </authorList>
    </citation>
    <scope>NUCLEOTIDE SEQUENCE [LARGE SCALE GENOMIC DNA]</scope>
    <source>
        <strain evidence="1 2">LMG 29608</strain>
    </source>
</reference>
<sequence>MKTDLKKLIENVNRVLDQAVTIEPQDIDAELKFLHTEHRIKIDASDDAGADKTLFRYNQLLHLKAFIKASNGLKNHIAKAKELQD</sequence>
<dbReference type="RefSeq" id="WP_128764493.1">
    <property type="nucleotide sequence ID" value="NZ_JBHUOO010000023.1"/>
</dbReference>
<keyword evidence="2" id="KW-1185">Reference proteome</keyword>
<proteinExistence type="predicted"/>